<evidence type="ECO:0000313" key="2">
    <source>
        <dbReference type="Proteomes" id="UP000828251"/>
    </source>
</evidence>
<reference evidence="1 2" key="1">
    <citation type="journal article" date="2021" name="Plant Biotechnol. J.">
        <title>Multi-omics assisted identification of the key and species-specific regulatory components of drought-tolerant mechanisms in Gossypium stocksii.</title>
        <authorList>
            <person name="Yu D."/>
            <person name="Ke L."/>
            <person name="Zhang D."/>
            <person name="Wu Y."/>
            <person name="Sun Y."/>
            <person name="Mei J."/>
            <person name="Sun J."/>
            <person name="Sun Y."/>
        </authorList>
    </citation>
    <scope>NUCLEOTIDE SEQUENCE [LARGE SCALE GENOMIC DNA]</scope>
    <source>
        <strain evidence="2">cv. E1</strain>
        <tissue evidence="1">Leaf</tissue>
    </source>
</reference>
<name>A0A9D3UFN7_9ROSI</name>
<dbReference type="Proteomes" id="UP000828251">
    <property type="component" value="Unassembled WGS sequence"/>
</dbReference>
<protein>
    <submittedName>
        <fullName evidence="1">Uncharacterized protein</fullName>
    </submittedName>
</protein>
<keyword evidence="2" id="KW-1185">Reference proteome</keyword>
<proteinExistence type="predicted"/>
<gene>
    <name evidence="1" type="ORF">J1N35_041271</name>
</gene>
<comment type="caution">
    <text evidence="1">The sequence shown here is derived from an EMBL/GenBank/DDBJ whole genome shotgun (WGS) entry which is preliminary data.</text>
</comment>
<dbReference type="EMBL" id="JAIQCV010000012">
    <property type="protein sequence ID" value="KAH1039528.1"/>
    <property type="molecule type" value="Genomic_DNA"/>
</dbReference>
<dbReference type="AlphaFoldDB" id="A0A9D3UFN7"/>
<accession>A0A9D3UFN7</accession>
<organism evidence="1 2">
    <name type="scientific">Gossypium stocksii</name>
    <dbReference type="NCBI Taxonomy" id="47602"/>
    <lineage>
        <taxon>Eukaryota</taxon>
        <taxon>Viridiplantae</taxon>
        <taxon>Streptophyta</taxon>
        <taxon>Embryophyta</taxon>
        <taxon>Tracheophyta</taxon>
        <taxon>Spermatophyta</taxon>
        <taxon>Magnoliopsida</taxon>
        <taxon>eudicotyledons</taxon>
        <taxon>Gunneridae</taxon>
        <taxon>Pentapetalae</taxon>
        <taxon>rosids</taxon>
        <taxon>malvids</taxon>
        <taxon>Malvales</taxon>
        <taxon>Malvaceae</taxon>
        <taxon>Malvoideae</taxon>
        <taxon>Gossypium</taxon>
    </lineage>
</organism>
<sequence>MGWLRDIFQEPGNDLTIVERIRYARAYILEMVGVSYIGIPTVLEDIRLLLDQRSEAQEDPAIRAVIPDEFFQNLNIWHVKVLLVNYAAVEMHQIDRVLWLECMARFISFSDDSDPTDNILGRHRRKDCMRRCRGALLITNPHRLMGLKIDT</sequence>
<evidence type="ECO:0000313" key="1">
    <source>
        <dbReference type="EMBL" id="KAH1039528.1"/>
    </source>
</evidence>
<dbReference type="OrthoDB" id="990873at2759"/>